<sequence length="109" mass="11114">MSNLSFSHIICCSIFVYGGDGCCRVPTMIAFRQLNTPAAVGPAAELAGVAVCGSEEAASPPPPYSSAAAAGCIEFILCCAADSFSSAVRDGLISPSAHAEVGVLPMSWW</sequence>
<dbReference type="AlphaFoldDB" id="A0A804KLL6"/>
<name>A0A804KLL6_MUSAM</name>
<gene>
    <name evidence="1" type="ORF">GSMUA_238270.1</name>
</gene>
<evidence type="ECO:0000313" key="2">
    <source>
        <dbReference type="EnsemblPlants" id="Ma09_p19990.1"/>
    </source>
</evidence>
<accession>A0A804KLL6</accession>
<proteinExistence type="predicted"/>
<evidence type="ECO:0000313" key="3">
    <source>
        <dbReference type="Proteomes" id="UP000012960"/>
    </source>
</evidence>
<protein>
    <submittedName>
        <fullName evidence="1">(wild Malaysian banana) hypothetical protein</fullName>
    </submittedName>
</protein>
<keyword evidence="3" id="KW-1185">Reference proteome</keyword>
<dbReference type="EnsemblPlants" id="Ma09_t19990.1">
    <property type="protein sequence ID" value="Ma09_p19990.1"/>
    <property type="gene ID" value="Ma09_g19990"/>
</dbReference>
<dbReference type="InParanoid" id="A0A804KLL6"/>
<reference evidence="2" key="2">
    <citation type="submission" date="2021-05" db="UniProtKB">
        <authorList>
            <consortium name="EnsemblPlants"/>
        </authorList>
    </citation>
    <scope>IDENTIFICATION</scope>
    <source>
        <strain evidence="2">subsp. malaccensis</strain>
    </source>
</reference>
<dbReference type="EMBL" id="HG996474">
    <property type="protein sequence ID" value="CAG1835858.1"/>
    <property type="molecule type" value="Genomic_DNA"/>
</dbReference>
<organism evidence="2 3">
    <name type="scientific">Musa acuminata subsp. malaccensis</name>
    <name type="common">Wild banana</name>
    <name type="synonym">Musa malaccensis</name>
    <dbReference type="NCBI Taxonomy" id="214687"/>
    <lineage>
        <taxon>Eukaryota</taxon>
        <taxon>Viridiplantae</taxon>
        <taxon>Streptophyta</taxon>
        <taxon>Embryophyta</taxon>
        <taxon>Tracheophyta</taxon>
        <taxon>Spermatophyta</taxon>
        <taxon>Magnoliopsida</taxon>
        <taxon>Liliopsida</taxon>
        <taxon>Zingiberales</taxon>
        <taxon>Musaceae</taxon>
        <taxon>Musa</taxon>
    </lineage>
</organism>
<evidence type="ECO:0000313" key="1">
    <source>
        <dbReference type="EMBL" id="CAG1835858.1"/>
    </source>
</evidence>
<reference evidence="1" key="1">
    <citation type="submission" date="2021-03" db="EMBL/GenBank/DDBJ databases">
        <authorList>
            <consortium name="Genoscope - CEA"/>
            <person name="William W."/>
        </authorList>
    </citation>
    <scope>NUCLEOTIDE SEQUENCE</scope>
    <source>
        <strain evidence="1">Doubled-haploid Pahang</strain>
    </source>
</reference>
<dbReference type="Gramene" id="Ma09_t19990.1">
    <property type="protein sequence ID" value="Ma09_p19990.1"/>
    <property type="gene ID" value="Ma09_g19990"/>
</dbReference>
<dbReference type="Proteomes" id="UP000012960">
    <property type="component" value="Unplaced"/>
</dbReference>